<name>A0A6A8MAG8_9FIRM</name>
<gene>
    <name evidence="2" type="ORF">FYJ66_07500</name>
</gene>
<dbReference type="AlphaFoldDB" id="A0A6A8MAG8"/>
<sequence>MYREKTREICYSDTEYISVVTNNICSRIHISDIAMAEQDGRKLLIVLKDGEEFSCYAKLSDISQALDKYGLYKVMESMYISFDAVNKVEDRELSFFCGKTCTFGRNNFIKMRQAYKKYLRSFPPYTVDVPIEDAEYAEAVKNEDFQNYIYSPEVLSEIAKGFARQ</sequence>
<comment type="caution">
    <text evidence="2">The sequence shown here is derived from an EMBL/GenBank/DDBJ whole genome shotgun (WGS) entry which is preliminary data.</text>
</comment>
<reference evidence="2" key="1">
    <citation type="submission" date="2019-09" db="EMBL/GenBank/DDBJ databases">
        <title>In-depth cultivation of the pig gut microbiome towards novel bacterial diversity and tailored functional studies.</title>
        <authorList>
            <person name="Wylensek D."/>
            <person name="Hitch T.C.A."/>
            <person name="Clavel T."/>
        </authorList>
    </citation>
    <scope>NUCLEOTIDE SEQUENCE</scope>
    <source>
        <strain evidence="2">RF-744-FAT-WT-3</strain>
    </source>
</reference>
<dbReference type="EMBL" id="VUNB01000005">
    <property type="protein sequence ID" value="MST69428.1"/>
    <property type="molecule type" value="Genomic_DNA"/>
</dbReference>
<evidence type="ECO:0000259" key="1">
    <source>
        <dbReference type="Pfam" id="PF04397"/>
    </source>
</evidence>
<organism evidence="2">
    <name type="scientific">Baileyella intestinalis</name>
    <dbReference type="NCBI Taxonomy" id="2606709"/>
    <lineage>
        <taxon>Bacteria</taxon>
        <taxon>Bacillati</taxon>
        <taxon>Bacillota</taxon>
        <taxon>Clostridia</taxon>
        <taxon>Peptostreptococcales</taxon>
        <taxon>Anaerovoracaceae</taxon>
        <taxon>Baileyella</taxon>
    </lineage>
</organism>
<dbReference type="GO" id="GO:0003677">
    <property type="term" value="F:DNA binding"/>
    <property type="evidence" value="ECO:0007669"/>
    <property type="project" value="InterPro"/>
</dbReference>
<dbReference type="Pfam" id="PF04397">
    <property type="entry name" value="LytTR"/>
    <property type="match status" value="1"/>
</dbReference>
<protein>
    <recommendedName>
        <fullName evidence="1">HTH LytTR-type domain-containing protein</fullName>
    </recommendedName>
</protein>
<proteinExistence type="predicted"/>
<evidence type="ECO:0000313" key="2">
    <source>
        <dbReference type="EMBL" id="MST69428.1"/>
    </source>
</evidence>
<accession>A0A6A8MAG8</accession>
<dbReference type="InterPro" id="IPR007492">
    <property type="entry name" value="LytTR_DNA-bd_dom"/>
</dbReference>
<dbReference type="RefSeq" id="WP_154572887.1">
    <property type="nucleotide sequence ID" value="NZ_JAQXPA010000015.1"/>
</dbReference>
<feature type="domain" description="HTH LytTR-type" evidence="1">
    <location>
        <begin position="28"/>
        <end position="114"/>
    </location>
</feature>
<dbReference type="Gene3D" id="2.40.50.1020">
    <property type="entry name" value="LytTr DNA-binding domain"/>
    <property type="match status" value="1"/>
</dbReference>